<evidence type="ECO:0000259" key="3">
    <source>
        <dbReference type="SMART" id="SM01119"/>
    </source>
</evidence>
<dbReference type="AlphaFoldDB" id="A0A2M9DA08"/>
<dbReference type="OrthoDB" id="9811417at2"/>
<dbReference type="GO" id="GO:0008721">
    <property type="term" value="F:D-serine ammonia-lyase activity"/>
    <property type="evidence" value="ECO:0007669"/>
    <property type="project" value="TreeGrafter"/>
</dbReference>
<dbReference type="Proteomes" id="UP000231742">
    <property type="component" value="Unassembled WGS sequence"/>
</dbReference>
<dbReference type="PANTHER" id="PTHR28004:SF2">
    <property type="entry name" value="D-SERINE DEHYDRATASE"/>
    <property type="match status" value="1"/>
</dbReference>
<gene>
    <name evidence="4" type="ORF">CLV85_1746</name>
</gene>
<keyword evidence="2" id="KW-0456">Lyase</keyword>
<protein>
    <submittedName>
        <fullName evidence="4">D-serine deaminase-like pyridoxal phosphate-dependent protein</fullName>
    </submittedName>
</protein>
<dbReference type="Gene3D" id="2.40.37.20">
    <property type="entry name" value="D-serine dehydratase-like domain"/>
    <property type="match status" value="1"/>
</dbReference>
<dbReference type="Pfam" id="PF14031">
    <property type="entry name" value="D-ser_dehydrat"/>
    <property type="match status" value="1"/>
</dbReference>
<accession>A0A2M9DA08</accession>
<organism evidence="4 5">
    <name type="scientific">Salinibacterium amurskyense</name>
    <dbReference type="NCBI Taxonomy" id="205941"/>
    <lineage>
        <taxon>Bacteria</taxon>
        <taxon>Bacillati</taxon>
        <taxon>Actinomycetota</taxon>
        <taxon>Actinomycetes</taxon>
        <taxon>Micrococcales</taxon>
        <taxon>Microbacteriaceae</taxon>
        <taxon>Salinibacterium</taxon>
    </lineage>
</organism>
<name>A0A2M9DA08_9MICO</name>
<dbReference type="SMART" id="SM01119">
    <property type="entry name" value="D-ser_dehydrat"/>
    <property type="match status" value="1"/>
</dbReference>
<dbReference type="InterPro" id="IPR001608">
    <property type="entry name" value="Ala_racemase_N"/>
</dbReference>
<comment type="similarity">
    <text evidence="1">Belongs to the DSD1 family.</text>
</comment>
<evidence type="ECO:0000313" key="4">
    <source>
        <dbReference type="EMBL" id="PJJ82544.1"/>
    </source>
</evidence>
<dbReference type="InterPro" id="IPR026956">
    <property type="entry name" value="D-ser_dehydrat-like_dom"/>
</dbReference>
<proteinExistence type="inferred from homology"/>
<reference evidence="4 5" key="1">
    <citation type="submission" date="2017-11" db="EMBL/GenBank/DDBJ databases">
        <title>Genomic Encyclopedia of Archaeal and Bacterial Type Strains, Phase II (KMG-II): From Individual Species to Whole Genera.</title>
        <authorList>
            <person name="Goeker M."/>
        </authorList>
    </citation>
    <scope>NUCLEOTIDE SEQUENCE [LARGE SCALE GENOMIC DNA]</scope>
    <source>
        <strain evidence="4 5">DSM 16400</strain>
    </source>
</reference>
<dbReference type="InterPro" id="IPR051466">
    <property type="entry name" value="D-amino_acid_metab_enzyme"/>
</dbReference>
<evidence type="ECO:0000256" key="2">
    <source>
        <dbReference type="ARBA" id="ARBA00023239"/>
    </source>
</evidence>
<dbReference type="EMBL" id="PGFH01000001">
    <property type="protein sequence ID" value="PJJ82544.1"/>
    <property type="molecule type" value="Genomic_DNA"/>
</dbReference>
<keyword evidence="5" id="KW-1185">Reference proteome</keyword>
<dbReference type="GO" id="GO:0036088">
    <property type="term" value="P:D-serine catabolic process"/>
    <property type="evidence" value="ECO:0007669"/>
    <property type="project" value="TreeGrafter"/>
</dbReference>
<evidence type="ECO:0000256" key="1">
    <source>
        <dbReference type="ARBA" id="ARBA00005323"/>
    </source>
</evidence>
<dbReference type="SUPFAM" id="SSF51419">
    <property type="entry name" value="PLP-binding barrel"/>
    <property type="match status" value="1"/>
</dbReference>
<dbReference type="Pfam" id="PF01168">
    <property type="entry name" value="Ala_racemase_N"/>
    <property type="match status" value="1"/>
</dbReference>
<comment type="caution">
    <text evidence="4">The sequence shown here is derived from an EMBL/GenBank/DDBJ whole genome shotgun (WGS) entry which is preliminary data.</text>
</comment>
<dbReference type="InterPro" id="IPR029066">
    <property type="entry name" value="PLP-binding_barrel"/>
</dbReference>
<feature type="domain" description="D-serine dehydratase-like" evidence="3">
    <location>
        <begin position="259"/>
        <end position="356"/>
    </location>
</feature>
<dbReference type="InterPro" id="IPR042208">
    <property type="entry name" value="D-ser_dehydrat-like_sf"/>
</dbReference>
<evidence type="ECO:0000313" key="5">
    <source>
        <dbReference type="Proteomes" id="UP000231742"/>
    </source>
</evidence>
<dbReference type="PANTHER" id="PTHR28004">
    <property type="entry name" value="ZGC:162816-RELATED"/>
    <property type="match status" value="1"/>
</dbReference>
<sequence length="370" mass="38477">MTFSPTLFDSVETPALLIDRAQMMRNISMMAEFAVKAEVALRPHFKTSKMIEVARLQLQAGAIGFTCATMAEAEALLAAGINDVFWANAPASAQKARFAAEANHTARLAVGIDSVELAAVLSQAAVAADSTIPVILEIDTGLARTGVLAAAADDVAAEIAALPGILLDGVYMHEGQLASLKGTRDEIVAAGTGAASSLVAVAEQLRASGHTISVVSVGSTPGWESAPRVAGVTEARAGTYVFFDANQFRLGSALSAQCAITVLSTVVSVPAADRRVIDAGIKAMSSDRSNRGDTLGLVTAPEGALADDIVFERAYEEHGILNGTGIDELGFGSRVRIIPNHACGVVNMFSRVHVVEGSDVVDIWNPVGRH</sequence>
<dbReference type="RefSeq" id="WP_100389130.1">
    <property type="nucleotide sequence ID" value="NZ_BMZU01000001.1"/>
</dbReference>
<dbReference type="Gene3D" id="3.20.20.10">
    <property type="entry name" value="Alanine racemase"/>
    <property type="match status" value="1"/>
</dbReference>